<feature type="domain" description="Reverse transcriptase zinc-binding" evidence="2">
    <location>
        <begin position="170"/>
        <end position="255"/>
    </location>
</feature>
<dbReference type="Pfam" id="PF13966">
    <property type="entry name" value="zf-RVT"/>
    <property type="match status" value="1"/>
</dbReference>
<dbReference type="InterPro" id="IPR002156">
    <property type="entry name" value="RNaseH_domain"/>
</dbReference>
<dbReference type="Pfam" id="PF13456">
    <property type="entry name" value="RVT_3"/>
    <property type="match status" value="1"/>
</dbReference>
<dbReference type="PANTHER" id="PTHR47723">
    <property type="entry name" value="OS05G0353850 PROTEIN"/>
    <property type="match status" value="1"/>
</dbReference>
<dbReference type="InterPro" id="IPR012337">
    <property type="entry name" value="RNaseH-like_sf"/>
</dbReference>
<dbReference type="SUPFAM" id="SSF53098">
    <property type="entry name" value="Ribonuclease H-like"/>
    <property type="match status" value="1"/>
</dbReference>
<keyword evidence="4" id="KW-1185">Reference proteome</keyword>
<dbReference type="AlphaFoldDB" id="A0A445EJX4"/>
<gene>
    <name evidence="3" type="ORF">Ahy_A01g000205</name>
</gene>
<dbReference type="InterPro" id="IPR026960">
    <property type="entry name" value="RVT-Znf"/>
</dbReference>
<evidence type="ECO:0000259" key="2">
    <source>
        <dbReference type="Pfam" id="PF13966"/>
    </source>
</evidence>
<dbReference type="CDD" id="cd06222">
    <property type="entry name" value="RNase_H_like"/>
    <property type="match status" value="1"/>
</dbReference>
<sequence>MKHLPMLKLDHAPLYLQLSTEPAPNRGRRPFRFLASWISHPDFNNMVTNNWRIDSNWSQGIVTYSQGSKGRTSPRIFRKGYAWLEKGLKRTIFDGSSIKFWKHNWVPNLGILTQYSDKVLTKTNLSDWDEDKLKEWLPDPIVGKIRALSPPSPWKGHDSVAWVPTSDGTFSLKSACNSLHDEHNDPDKIFKLIWKWGGPERIRSFMWLVANNTILTNVERRRRHLATEANCPRCNHQEESTLHVLRDCSYAKCVWSLLNPHEIVADFFNLSIKDWLAQNLSARSDWACKFGVTVSSLWFYRNSLIFEGNRVRPTVVARAIRARSEEILGTMKFRSSMQRTRKDNNQLIRWILPPEHCTKLNVDGSFFRENNNAACGGIFRNHLGRYMLGFSCNLGSCSITHAELWDIVKGLQIAIAQNFQHIIIESDSWSAINFIKEGCSTSDPVKPLLEDINILSSRLQHVVWNHTLREANAVADSFAKKGQNLHLGIHLFDRPLPDTLQALATDINGSFRVRGF</sequence>
<evidence type="ECO:0000259" key="1">
    <source>
        <dbReference type="Pfam" id="PF13456"/>
    </source>
</evidence>
<evidence type="ECO:0000313" key="4">
    <source>
        <dbReference type="Proteomes" id="UP000289738"/>
    </source>
</evidence>
<name>A0A445EJX4_ARAHY</name>
<dbReference type="Proteomes" id="UP000289738">
    <property type="component" value="Chromosome A01"/>
</dbReference>
<reference evidence="3 4" key="1">
    <citation type="submission" date="2019-01" db="EMBL/GenBank/DDBJ databases">
        <title>Sequencing of cultivated peanut Arachis hypogaea provides insights into genome evolution and oil improvement.</title>
        <authorList>
            <person name="Chen X."/>
        </authorList>
    </citation>
    <scope>NUCLEOTIDE SEQUENCE [LARGE SCALE GENOMIC DNA]</scope>
    <source>
        <strain evidence="4">cv. Fuhuasheng</strain>
        <tissue evidence="3">Leaves</tissue>
    </source>
</reference>
<evidence type="ECO:0000313" key="3">
    <source>
        <dbReference type="EMBL" id="RYR75633.1"/>
    </source>
</evidence>
<accession>A0A445EJX4</accession>
<dbReference type="EMBL" id="SDMP01000001">
    <property type="protein sequence ID" value="RYR75633.1"/>
    <property type="molecule type" value="Genomic_DNA"/>
</dbReference>
<dbReference type="GO" id="GO:0004523">
    <property type="term" value="F:RNA-DNA hybrid ribonuclease activity"/>
    <property type="evidence" value="ECO:0007669"/>
    <property type="project" value="InterPro"/>
</dbReference>
<proteinExistence type="predicted"/>
<dbReference type="InterPro" id="IPR053151">
    <property type="entry name" value="RNase_H-like"/>
</dbReference>
<organism evidence="3 4">
    <name type="scientific">Arachis hypogaea</name>
    <name type="common">Peanut</name>
    <dbReference type="NCBI Taxonomy" id="3818"/>
    <lineage>
        <taxon>Eukaryota</taxon>
        <taxon>Viridiplantae</taxon>
        <taxon>Streptophyta</taxon>
        <taxon>Embryophyta</taxon>
        <taxon>Tracheophyta</taxon>
        <taxon>Spermatophyta</taxon>
        <taxon>Magnoliopsida</taxon>
        <taxon>eudicotyledons</taxon>
        <taxon>Gunneridae</taxon>
        <taxon>Pentapetalae</taxon>
        <taxon>rosids</taxon>
        <taxon>fabids</taxon>
        <taxon>Fabales</taxon>
        <taxon>Fabaceae</taxon>
        <taxon>Papilionoideae</taxon>
        <taxon>50 kb inversion clade</taxon>
        <taxon>dalbergioids sensu lato</taxon>
        <taxon>Dalbergieae</taxon>
        <taxon>Pterocarpus clade</taxon>
        <taxon>Arachis</taxon>
    </lineage>
</organism>
<dbReference type="InterPro" id="IPR044730">
    <property type="entry name" value="RNase_H-like_dom_plant"/>
</dbReference>
<dbReference type="GO" id="GO:0003676">
    <property type="term" value="F:nucleic acid binding"/>
    <property type="evidence" value="ECO:0007669"/>
    <property type="project" value="InterPro"/>
</dbReference>
<protein>
    <submittedName>
        <fullName evidence="3">Uncharacterized protein</fullName>
    </submittedName>
</protein>
<dbReference type="Gene3D" id="3.30.420.10">
    <property type="entry name" value="Ribonuclease H-like superfamily/Ribonuclease H"/>
    <property type="match status" value="1"/>
</dbReference>
<comment type="caution">
    <text evidence="3">The sequence shown here is derived from an EMBL/GenBank/DDBJ whole genome shotgun (WGS) entry which is preliminary data.</text>
</comment>
<dbReference type="InterPro" id="IPR036397">
    <property type="entry name" value="RNaseH_sf"/>
</dbReference>
<dbReference type="PANTHER" id="PTHR47723:SF19">
    <property type="entry name" value="POLYNUCLEOTIDYL TRANSFERASE, RIBONUCLEASE H-LIKE SUPERFAMILY PROTEIN"/>
    <property type="match status" value="1"/>
</dbReference>
<feature type="domain" description="RNase H type-1" evidence="1">
    <location>
        <begin position="361"/>
        <end position="481"/>
    </location>
</feature>